<gene>
    <name evidence="3" type="ORF">FNH05_16475</name>
</gene>
<dbReference type="AlphaFoldDB" id="A0A558CM87"/>
<reference evidence="3 4" key="2">
    <citation type="submission" date="2019-08" db="EMBL/GenBank/DDBJ databases">
        <title>Amycolatopsis acidicola sp. nov., isolated from peat swamp forest soil.</title>
        <authorList>
            <person name="Srisuk N."/>
        </authorList>
    </citation>
    <scope>NUCLEOTIDE SEQUENCE [LARGE SCALE GENOMIC DNA]</scope>
    <source>
        <strain evidence="3 4">TBRC 6029</strain>
    </source>
</reference>
<protein>
    <submittedName>
        <fullName evidence="3">PadR family transcriptional regulator</fullName>
    </submittedName>
</protein>
<dbReference type="InterPro" id="IPR036388">
    <property type="entry name" value="WH-like_DNA-bd_sf"/>
</dbReference>
<organism evidence="3 4">
    <name type="scientific">Amycolatopsis rhizosphaerae</name>
    <dbReference type="NCBI Taxonomy" id="2053003"/>
    <lineage>
        <taxon>Bacteria</taxon>
        <taxon>Bacillati</taxon>
        <taxon>Actinomycetota</taxon>
        <taxon>Actinomycetes</taxon>
        <taxon>Pseudonocardiales</taxon>
        <taxon>Pseudonocardiaceae</taxon>
        <taxon>Amycolatopsis</taxon>
    </lineage>
</organism>
<dbReference type="Proteomes" id="UP000320011">
    <property type="component" value="Unassembled WGS sequence"/>
</dbReference>
<proteinExistence type="predicted"/>
<evidence type="ECO:0000259" key="2">
    <source>
        <dbReference type="Pfam" id="PF03551"/>
    </source>
</evidence>
<dbReference type="InterPro" id="IPR036390">
    <property type="entry name" value="WH_DNA-bd_sf"/>
</dbReference>
<accession>A0A558CM87</accession>
<dbReference type="InterPro" id="IPR005149">
    <property type="entry name" value="Tscrpt_reg_PadR_N"/>
</dbReference>
<dbReference type="SUPFAM" id="SSF46785">
    <property type="entry name" value="Winged helix' DNA-binding domain"/>
    <property type="match status" value="1"/>
</dbReference>
<dbReference type="OrthoDB" id="8443918at2"/>
<evidence type="ECO:0000256" key="1">
    <source>
        <dbReference type="SAM" id="MobiDB-lite"/>
    </source>
</evidence>
<comment type="caution">
    <text evidence="3">The sequence shown here is derived from an EMBL/GenBank/DDBJ whole genome shotgun (WGS) entry which is preliminary data.</text>
</comment>
<dbReference type="PANTHER" id="PTHR33169:SF14">
    <property type="entry name" value="TRANSCRIPTIONAL REGULATOR RV3488"/>
    <property type="match status" value="1"/>
</dbReference>
<dbReference type="PANTHER" id="PTHR33169">
    <property type="entry name" value="PADR-FAMILY TRANSCRIPTIONAL REGULATOR"/>
    <property type="match status" value="1"/>
</dbReference>
<dbReference type="Gene3D" id="1.10.10.10">
    <property type="entry name" value="Winged helix-like DNA-binding domain superfamily/Winged helix DNA-binding domain"/>
    <property type="match status" value="1"/>
</dbReference>
<evidence type="ECO:0000313" key="4">
    <source>
        <dbReference type="Proteomes" id="UP000320011"/>
    </source>
</evidence>
<dbReference type="Pfam" id="PF03551">
    <property type="entry name" value="PadR"/>
    <property type="match status" value="1"/>
</dbReference>
<name>A0A558CM87_9PSEU</name>
<dbReference type="InterPro" id="IPR052509">
    <property type="entry name" value="Metal_resp_DNA-bind_regulator"/>
</dbReference>
<feature type="region of interest" description="Disordered" evidence="1">
    <location>
        <begin position="1"/>
        <end position="63"/>
    </location>
</feature>
<feature type="domain" description="Transcription regulator PadR N-terminal" evidence="2">
    <location>
        <begin position="122"/>
        <end position="196"/>
    </location>
</feature>
<evidence type="ECO:0000313" key="3">
    <source>
        <dbReference type="EMBL" id="TVT49901.1"/>
    </source>
</evidence>
<sequence length="321" mass="36096">MLRRAFQPEGREESPHGPFCCQGPGKARPARRCTARPPGESHARACVSHAPAGRNGRREGRTWNSRSRTWNSCARGWDTSAGGWDSPCPRGRNCVILVCEYSWTRRWAVKRRKVGNLLALAVLATVVQRPMHPYEIASVLRERGKDQDMKIKWGSLYTVVGNLEKHGLIEAVESGRQGGRPERTVYRITGAGREELLDWTRELLSSPEREHPRFVAGLSVLGALPPDEVAALLELRLSRLSEQLDAQRAALESHRGHLPRLFLLEDEYDLAVREAEVAWIRALHRELSEGSFPDLAAWRAFHRSGDIPPEFAEIAERGSKP</sequence>
<reference evidence="3 4" key="1">
    <citation type="submission" date="2019-07" db="EMBL/GenBank/DDBJ databases">
        <authorList>
            <person name="Duangmal K."/>
            <person name="Teo W.F.A."/>
        </authorList>
    </citation>
    <scope>NUCLEOTIDE SEQUENCE [LARGE SCALE GENOMIC DNA]</scope>
    <source>
        <strain evidence="3 4">TBRC 6029</strain>
    </source>
</reference>
<dbReference type="EMBL" id="VJWX01000147">
    <property type="protein sequence ID" value="TVT49901.1"/>
    <property type="molecule type" value="Genomic_DNA"/>
</dbReference>
<keyword evidence="4" id="KW-1185">Reference proteome</keyword>